<sequence>MFDVSLGELAVIGAVALVVIGPERLPTVARTVGALIGRAQRFVHSVKSDLEREVRASELAQIEAELRAEGESLRQTIHAPVTELRETLNDARNALSDVAPSSPEPAQAVGTGTAASGFEPVVVPAHDDRQPDLFTAPDAPPPARDRR</sequence>
<accession>A0ABQ3H016</accession>
<evidence type="ECO:0000256" key="6">
    <source>
        <dbReference type="ARBA" id="ARBA00022927"/>
    </source>
</evidence>
<organism evidence="12 13">
    <name type="scientific">Jeongeupia chitinilytica</name>
    <dbReference type="NCBI Taxonomy" id="1041641"/>
    <lineage>
        <taxon>Bacteria</taxon>
        <taxon>Pseudomonadati</taxon>
        <taxon>Pseudomonadota</taxon>
        <taxon>Betaproteobacteria</taxon>
        <taxon>Neisseriales</taxon>
        <taxon>Chitinibacteraceae</taxon>
        <taxon>Jeongeupia</taxon>
    </lineage>
</organism>
<evidence type="ECO:0000256" key="11">
    <source>
        <dbReference type="SAM" id="MobiDB-lite"/>
    </source>
</evidence>
<keyword evidence="5 10" id="KW-0812">Transmembrane</keyword>
<dbReference type="NCBIfam" id="TIGR01410">
    <property type="entry name" value="tatB"/>
    <property type="match status" value="1"/>
</dbReference>
<evidence type="ECO:0000256" key="7">
    <source>
        <dbReference type="ARBA" id="ARBA00022989"/>
    </source>
</evidence>
<reference evidence="13" key="1">
    <citation type="journal article" date="2019" name="Int. J. Syst. Evol. Microbiol.">
        <title>The Global Catalogue of Microorganisms (GCM) 10K type strain sequencing project: providing services to taxonomists for standard genome sequencing and annotation.</title>
        <authorList>
            <consortium name="The Broad Institute Genomics Platform"/>
            <consortium name="The Broad Institute Genome Sequencing Center for Infectious Disease"/>
            <person name="Wu L."/>
            <person name="Ma J."/>
        </authorList>
    </citation>
    <scope>NUCLEOTIDE SEQUENCE [LARGE SCALE GENOMIC DNA]</scope>
    <source>
        <strain evidence="13">KCTC 23701</strain>
    </source>
</reference>
<dbReference type="InterPro" id="IPR018448">
    <property type="entry name" value="TatB"/>
</dbReference>
<keyword evidence="4" id="KW-0997">Cell inner membrane</keyword>
<evidence type="ECO:0000256" key="8">
    <source>
        <dbReference type="ARBA" id="ARBA00023010"/>
    </source>
</evidence>
<dbReference type="PANTHER" id="PTHR33162:SF1">
    <property type="entry name" value="SEC-INDEPENDENT PROTEIN TRANSLOCASE PROTEIN TATA, CHLOROPLASTIC"/>
    <property type="match status" value="1"/>
</dbReference>
<evidence type="ECO:0000256" key="5">
    <source>
        <dbReference type="ARBA" id="ARBA00022692"/>
    </source>
</evidence>
<evidence type="ECO:0000256" key="3">
    <source>
        <dbReference type="ARBA" id="ARBA00022475"/>
    </source>
</evidence>
<dbReference type="Pfam" id="PF02416">
    <property type="entry name" value="TatA_B_E"/>
    <property type="match status" value="1"/>
</dbReference>
<gene>
    <name evidence="10 12" type="primary">tatB</name>
    <name evidence="12" type="ORF">GCM10007350_16920</name>
</gene>
<dbReference type="PRINTS" id="PR01506">
    <property type="entry name" value="TATBPROTEIN"/>
</dbReference>
<evidence type="ECO:0000256" key="9">
    <source>
        <dbReference type="ARBA" id="ARBA00023136"/>
    </source>
</evidence>
<keyword evidence="8 10" id="KW-0811">Translocation</keyword>
<evidence type="ECO:0000256" key="2">
    <source>
        <dbReference type="ARBA" id="ARBA00022448"/>
    </source>
</evidence>
<dbReference type="InterPro" id="IPR003369">
    <property type="entry name" value="TatA/B/E"/>
</dbReference>
<feature type="region of interest" description="Disordered" evidence="11">
    <location>
        <begin position="97"/>
        <end position="147"/>
    </location>
</feature>
<name>A0ABQ3H016_9NEIS</name>
<dbReference type="EMBL" id="BMYO01000004">
    <property type="protein sequence ID" value="GHD61880.1"/>
    <property type="molecule type" value="Genomic_DNA"/>
</dbReference>
<dbReference type="HAMAP" id="MF_00237">
    <property type="entry name" value="TatB"/>
    <property type="match status" value="1"/>
</dbReference>
<keyword evidence="7 10" id="KW-1133">Transmembrane helix</keyword>
<evidence type="ECO:0000313" key="12">
    <source>
        <dbReference type="EMBL" id="GHD61880.1"/>
    </source>
</evidence>
<evidence type="ECO:0000256" key="4">
    <source>
        <dbReference type="ARBA" id="ARBA00022519"/>
    </source>
</evidence>
<dbReference type="Gene3D" id="1.20.5.3310">
    <property type="match status" value="1"/>
</dbReference>
<evidence type="ECO:0000313" key="13">
    <source>
        <dbReference type="Proteomes" id="UP000604737"/>
    </source>
</evidence>
<keyword evidence="2 10" id="KW-0813">Transport</keyword>
<comment type="similarity">
    <text evidence="10">Belongs to the TatB family.</text>
</comment>
<evidence type="ECO:0000256" key="1">
    <source>
        <dbReference type="ARBA" id="ARBA00004167"/>
    </source>
</evidence>
<keyword evidence="6 10" id="KW-0653">Protein transport</keyword>
<dbReference type="Proteomes" id="UP000604737">
    <property type="component" value="Unassembled WGS sequence"/>
</dbReference>
<proteinExistence type="inferred from homology"/>
<keyword evidence="3 10" id="KW-1003">Cell membrane</keyword>
<dbReference type="PANTHER" id="PTHR33162">
    <property type="entry name" value="SEC-INDEPENDENT PROTEIN TRANSLOCASE PROTEIN TATA, CHLOROPLASTIC"/>
    <property type="match status" value="1"/>
</dbReference>
<keyword evidence="13" id="KW-1185">Reference proteome</keyword>
<comment type="subunit">
    <text evidence="10">The Tat system comprises two distinct complexes: a TatABC complex, containing multiple copies of TatA, TatB and TatC subunits, and a separate TatA complex, containing only TatA subunits. Substrates initially bind to the TatABC complex, which probably triggers association of the separate TatA complex to form the active translocon.</text>
</comment>
<protein>
    <recommendedName>
        <fullName evidence="10">Sec-independent protein translocase protein TatB</fullName>
    </recommendedName>
</protein>
<comment type="function">
    <text evidence="10">Part of the twin-arginine translocation (Tat) system that transports large folded proteins containing a characteristic twin-arginine motif in their signal peptide across membranes. Together with TatC, TatB is part of a receptor directly interacting with Tat signal peptides. TatB may form an oligomeric binding site that transiently accommodates folded Tat precursor proteins before their translocation.</text>
</comment>
<feature type="compositionally biased region" description="Pro residues" evidence="11">
    <location>
        <begin position="138"/>
        <end position="147"/>
    </location>
</feature>
<comment type="caution">
    <text evidence="12">The sequence shown here is derived from an EMBL/GenBank/DDBJ whole genome shotgun (WGS) entry which is preliminary data.</text>
</comment>
<evidence type="ECO:0000256" key="10">
    <source>
        <dbReference type="HAMAP-Rule" id="MF_00237"/>
    </source>
</evidence>
<comment type="subcellular location">
    <subcellularLocation>
        <location evidence="10">Cell membrane</location>
        <topology evidence="10">Single-pass membrane protein</topology>
    </subcellularLocation>
    <subcellularLocation>
        <location evidence="1">Membrane</location>
        <topology evidence="1">Single-pass membrane protein</topology>
    </subcellularLocation>
</comment>
<keyword evidence="9 10" id="KW-0472">Membrane</keyword>